<dbReference type="InterPro" id="IPR035513">
    <property type="entry name" value="Invertase/methylesterase_inhib"/>
</dbReference>
<dbReference type="GO" id="GO:0004857">
    <property type="term" value="F:enzyme inhibitor activity"/>
    <property type="evidence" value="ECO:0007669"/>
    <property type="project" value="InterPro"/>
</dbReference>
<dbReference type="AlphaFoldDB" id="A0AAN7GBQ7"/>
<dbReference type="InterPro" id="IPR006501">
    <property type="entry name" value="Pectinesterase_inhib_dom"/>
</dbReference>
<evidence type="ECO:0000256" key="2">
    <source>
        <dbReference type="ARBA" id="ARBA00038471"/>
    </source>
</evidence>
<feature type="domain" description="Pectinesterase inhibitor" evidence="4">
    <location>
        <begin position="28"/>
        <end position="197"/>
    </location>
</feature>
<dbReference type="CDD" id="cd15798">
    <property type="entry name" value="PMEI-like_3"/>
    <property type="match status" value="1"/>
</dbReference>
<dbReference type="EMBL" id="JAXIOK010000024">
    <property type="protein sequence ID" value="KAK4740683.1"/>
    <property type="molecule type" value="Genomic_DNA"/>
</dbReference>
<feature type="signal peptide" evidence="3">
    <location>
        <begin position="1"/>
        <end position="21"/>
    </location>
</feature>
<sequence length="203" mass="21366">MEAQLLSIFLLFPVLLGSTAASGATAASSTGFIKKSCSTTTYPSLCYSALSPCARTVNSDPWKLCGCALKVSHSYAVKAKAAYASQANSSSLTKAEKAAVKQCRENMGDSVDQLKQSVQAMSAIIQARSSGSSSAAAAAIDLDFQVSNVKTYASAAITDDSTCLDGLEEMRVRANLKKQIVKLETVVEKLTSNALSLVNKLKY</sequence>
<reference evidence="5 6" key="1">
    <citation type="journal article" date="2023" name="Hortic Res">
        <title>Pangenome of water caltrop reveals structural variations and asymmetric subgenome divergence after allopolyploidization.</title>
        <authorList>
            <person name="Zhang X."/>
            <person name="Chen Y."/>
            <person name="Wang L."/>
            <person name="Yuan Y."/>
            <person name="Fang M."/>
            <person name="Shi L."/>
            <person name="Lu R."/>
            <person name="Comes H.P."/>
            <person name="Ma Y."/>
            <person name="Chen Y."/>
            <person name="Huang G."/>
            <person name="Zhou Y."/>
            <person name="Zheng Z."/>
            <person name="Qiu Y."/>
        </authorList>
    </citation>
    <scope>NUCLEOTIDE SEQUENCE [LARGE SCALE GENOMIC DNA]</scope>
    <source>
        <tissue evidence="5">Roots</tissue>
    </source>
</reference>
<proteinExistence type="inferred from homology"/>
<organism evidence="5 6">
    <name type="scientific">Trapa incisa</name>
    <dbReference type="NCBI Taxonomy" id="236973"/>
    <lineage>
        <taxon>Eukaryota</taxon>
        <taxon>Viridiplantae</taxon>
        <taxon>Streptophyta</taxon>
        <taxon>Embryophyta</taxon>
        <taxon>Tracheophyta</taxon>
        <taxon>Spermatophyta</taxon>
        <taxon>Magnoliopsida</taxon>
        <taxon>eudicotyledons</taxon>
        <taxon>Gunneridae</taxon>
        <taxon>Pentapetalae</taxon>
        <taxon>rosids</taxon>
        <taxon>malvids</taxon>
        <taxon>Myrtales</taxon>
        <taxon>Lythraceae</taxon>
        <taxon>Trapa</taxon>
    </lineage>
</organism>
<evidence type="ECO:0000256" key="3">
    <source>
        <dbReference type="SAM" id="SignalP"/>
    </source>
</evidence>
<dbReference type="PANTHER" id="PTHR31080:SF161">
    <property type="entry name" value="OS10G0508700 PROTEIN"/>
    <property type="match status" value="1"/>
</dbReference>
<name>A0AAN7GBQ7_9MYRT</name>
<feature type="chain" id="PRO_5042990318" description="Pectinesterase inhibitor domain-containing protein" evidence="3">
    <location>
        <begin position="22"/>
        <end position="203"/>
    </location>
</feature>
<evidence type="ECO:0000313" key="6">
    <source>
        <dbReference type="Proteomes" id="UP001345219"/>
    </source>
</evidence>
<protein>
    <recommendedName>
        <fullName evidence="4">Pectinesterase inhibitor domain-containing protein</fullName>
    </recommendedName>
</protein>
<dbReference type="SUPFAM" id="SSF101148">
    <property type="entry name" value="Plant invertase/pectin methylesterase inhibitor"/>
    <property type="match status" value="1"/>
</dbReference>
<keyword evidence="6" id="KW-1185">Reference proteome</keyword>
<evidence type="ECO:0000259" key="4">
    <source>
        <dbReference type="SMART" id="SM00856"/>
    </source>
</evidence>
<dbReference type="Pfam" id="PF04043">
    <property type="entry name" value="PMEI"/>
    <property type="match status" value="1"/>
</dbReference>
<comment type="caution">
    <text evidence="5">The sequence shown here is derived from an EMBL/GenBank/DDBJ whole genome shotgun (WGS) entry which is preliminary data.</text>
</comment>
<dbReference type="InterPro" id="IPR051955">
    <property type="entry name" value="PME_Inhibitor"/>
</dbReference>
<dbReference type="Proteomes" id="UP001345219">
    <property type="component" value="Chromosome 19"/>
</dbReference>
<dbReference type="NCBIfam" id="TIGR01614">
    <property type="entry name" value="PME_inhib"/>
    <property type="match status" value="1"/>
</dbReference>
<gene>
    <name evidence="5" type="ORF">SAY87_024271</name>
</gene>
<dbReference type="PANTHER" id="PTHR31080">
    <property type="entry name" value="PECTINESTERASE INHIBITOR-LIKE"/>
    <property type="match status" value="1"/>
</dbReference>
<accession>A0AAN7GBQ7</accession>
<dbReference type="Gene3D" id="1.20.140.40">
    <property type="entry name" value="Invertase/pectin methylesterase inhibitor family protein"/>
    <property type="match status" value="1"/>
</dbReference>
<dbReference type="SMART" id="SM00856">
    <property type="entry name" value="PMEI"/>
    <property type="match status" value="1"/>
</dbReference>
<comment type="similarity">
    <text evidence="2">Belongs to the PMEI family.</text>
</comment>
<evidence type="ECO:0000256" key="1">
    <source>
        <dbReference type="ARBA" id="ARBA00022729"/>
    </source>
</evidence>
<keyword evidence="1 3" id="KW-0732">Signal</keyword>
<evidence type="ECO:0000313" key="5">
    <source>
        <dbReference type="EMBL" id="KAK4740683.1"/>
    </source>
</evidence>